<keyword evidence="3 5" id="KW-1133">Transmembrane helix</keyword>
<comment type="caution">
    <text evidence="7">The sequence shown here is derived from an EMBL/GenBank/DDBJ whole genome shotgun (WGS) entry which is preliminary data.</text>
</comment>
<dbReference type="PROSITE" id="PS50850">
    <property type="entry name" value="MFS"/>
    <property type="match status" value="1"/>
</dbReference>
<feature type="transmembrane region" description="Helical" evidence="5">
    <location>
        <begin position="166"/>
        <end position="189"/>
    </location>
</feature>
<feature type="domain" description="Major facilitator superfamily (MFS) profile" evidence="6">
    <location>
        <begin position="1"/>
        <end position="351"/>
    </location>
</feature>
<feature type="transmembrane region" description="Helical" evidence="5">
    <location>
        <begin position="57"/>
        <end position="79"/>
    </location>
</feature>
<dbReference type="RefSeq" id="WP_346055771.1">
    <property type="nucleotide sequence ID" value="NZ_BAABIB010000120.1"/>
</dbReference>
<gene>
    <name evidence="7" type="ORF">GCM10023214_61890</name>
</gene>
<dbReference type="Pfam" id="PF07690">
    <property type="entry name" value="MFS_1"/>
    <property type="match status" value="1"/>
</dbReference>
<evidence type="ECO:0000313" key="7">
    <source>
        <dbReference type="EMBL" id="GAA4661290.1"/>
    </source>
</evidence>
<evidence type="ECO:0000256" key="3">
    <source>
        <dbReference type="ARBA" id="ARBA00022989"/>
    </source>
</evidence>
<feature type="transmembrane region" description="Helical" evidence="5">
    <location>
        <begin position="240"/>
        <end position="257"/>
    </location>
</feature>
<feature type="transmembrane region" description="Helical" evidence="5">
    <location>
        <begin position="325"/>
        <end position="344"/>
    </location>
</feature>
<evidence type="ECO:0000313" key="8">
    <source>
        <dbReference type="Proteomes" id="UP001500192"/>
    </source>
</evidence>
<dbReference type="EMBL" id="BAABIB010000120">
    <property type="protein sequence ID" value="GAA4661290.1"/>
    <property type="molecule type" value="Genomic_DNA"/>
</dbReference>
<dbReference type="InterPro" id="IPR036259">
    <property type="entry name" value="MFS_trans_sf"/>
</dbReference>
<organism evidence="7 8">
    <name type="scientific">Amycolatopsis dongchuanensis</name>
    <dbReference type="NCBI Taxonomy" id="1070866"/>
    <lineage>
        <taxon>Bacteria</taxon>
        <taxon>Bacillati</taxon>
        <taxon>Actinomycetota</taxon>
        <taxon>Actinomycetes</taxon>
        <taxon>Pseudonocardiales</taxon>
        <taxon>Pseudonocardiaceae</taxon>
        <taxon>Amycolatopsis</taxon>
    </lineage>
</organism>
<dbReference type="PANTHER" id="PTHR23508:SF10">
    <property type="entry name" value="CARBOXYLIC ACID TRANSPORTER PROTEIN HOMOLOG"/>
    <property type="match status" value="1"/>
</dbReference>
<comment type="subcellular location">
    <subcellularLocation>
        <location evidence="1">Cell membrane</location>
        <topology evidence="1">Multi-pass membrane protein</topology>
    </subcellularLocation>
</comment>
<feature type="transmembrane region" description="Helical" evidence="5">
    <location>
        <begin position="118"/>
        <end position="138"/>
    </location>
</feature>
<protein>
    <submittedName>
        <fullName evidence="7">MFS transporter</fullName>
    </submittedName>
</protein>
<accession>A0ABP8VDU4</accession>
<feature type="transmembrane region" description="Helical" evidence="5">
    <location>
        <begin position="263"/>
        <end position="288"/>
    </location>
</feature>
<name>A0ABP8VDU4_9PSEU</name>
<evidence type="ECO:0000259" key="6">
    <source>
        <dbReference type="PROSITE" id="PS50850"/>
    </source>
</evidence>
<dbReference type="SUPFAM" id="SSF103473">
    <property type="entry name" value="MFS general substrate transporter"/>
    <property type="match status" value="1"/>
</dbReference>
<feature type="transmembrane region" description="Helical" evidence="5">
    <location>
        <begin position="209"/>
        <end position="228"/>
    </location>
</feature>
<evidence type="ECO:0000256" key="4">
    <source>
        <dbReference type="ARBA" id="ARBA00023136"/>
    </source>
</evidence>
<dbReference type="InterPro" id="IPR011701">
    <property type="entry name" value="MFS"/>
</dbReference>
<dbReference type="Proteomes" id="UP001500192">
    <property type="component" value="Unassembled WGS sequence"/>
</dbReference>
<reference evidence="8" key="1">
    <citation type="journal article" date="2019" name="Int. J. Syst. Evol. Microbiol.">
        <title>The Global Catalogue of Microorganisms (GCM) 10K type strain sequencing project: providing services to taxonomists for standard genome sequencing and annotation.</title>
        <authorList>
            <consortium name="The Broad Institute Genomics Platform"/>
            <consortium name="The Broad Institute Genome Sequencing Center for Infectious Disease"/>
            <person name="Wu L."/>
            <person name="Ma J."/>
        </authorList>
    </citation>
    <scope>NUCLEOTIDE SEQUENCE [LARGE SCALE GENOMIC DNA]</scope>
    <source>
        <strain evidence="8">JCM 18054</strain>
    </source>
</reference>
<evidence type="ECO:0000256" key="2">
    <source>
        <dbReference type="ARBA" id="ARBA00022692"/>
    </source>
</evidence>
<feature type="transmembrane region" description="Helical" evidence="5">
    <location>
        <begin position="91"/>
        <end position="112"/>
    </location>
</feature>
<keyword evidence="4 5" id="KW-0472">Membrane</keyword>
<dbReference type="Gene3D" id="1.20.1250.20">
    <property type="entry name" value="MFS general substrate transporter like domains"/>
    <property type="match status" value="2"/>
</dbReference>
<evidence type="ECO:0000256" key="1">
    <source>
        <dbReference type="ARBA" id="ARBA00004651"/>
    </source>
</evidence>
<dbReference type="InterPro" id="IPR005829">
    <property type="entry name" value="Sugar_transporter_CS"/>
</dbReference>
<feature type="transmembrane region" description="Helical" evidence="5">
    <location>
        <begin position="6"/>
        <end position="24"/>
    </location>
</feature>
<dbReference type="PANTHER" id="PTHR23508">
    <property type="entry name" value="CARBOXYLIC ACID TRANSPORTER PROTEIN HOMOLOG"/>
    <property type="match status" value="1"/>
</dbReference>
<dbReference type="InterPro" id="IPR020846">
    <property type="entry name" value="MFS_dom"/>
</dbReference>
<feature type="transmembrane region" description="Helical" evidence="5">
    <location>
        <begin position="31"/>
        <end position="51"/>
    </location>
</feature>
<sequence length="368" mass="38215">MAGWLATATLLGIGLSSLSAGWFADNYGRKATLLTSLVVFGLFTALLAVPGGFLPLLALRFVAGFGLGGVWSAVSTLVVEAWPERQHARAVAFVIAAFPVGGVLASLIGSLLLPDWRLMFVVLGAAVLVPVIVVAVTVEESATWLTQRRADTAGDGRRARVGIGEIFAPPLRGITLIGTTVVALCQVGFWGVNTWLPTFLTGRGLDIKLVALLVAANNAAMFVGYNVFGYVADRIGRKPTIMLTLVASAVILPVYVLTRNHSVLMWIGPLFAFLTSFGALFGAYLGALFPTRVRASGAGFCFNVGRGVSAFAPLALGGIAGGYGLPTGLVVCAGFFVLSALTMIPLPKDNEATPVGRPAPAAPGTTRG</sequence>
<dbReference type="PROSITE" id="PS00216">
    <property type="entry name" value="SUGAR_TRANSPORT_1"/>
    <property type="match status" value="1"/>
</dbReference>
<keyword evidence="2 5" id="KW-0812">Transmembrane</keyword>
<evidence type="ECO:0000256" key="5">
    <source>
        <dbReference type="SAM" id="Phobius"/>
    </source>
</evidence>
<feature type="transmembrane region" description="Helical" evidence="5">
    <location>
        <begin position="300"/>
        <end position="319"/>
    </location>
</feature>
<proteinExistence type="predicted"/>
<keyword evidence="8" id="KW-1185">Reference proteome</keyword>